<dbReference type="Proteomes" id="UP000292082">
    <property type="component" value="Unassembled WGS sequence"/>
</dbReference>
<keyword evidence="2" id="KW-1185">Reference proteome</keyword>
<organism evidence="1 2">
    <name type="scientific">Dichomitus squalens</name>
    <dbReference type="NCBI Taxonomy" id="114155"/>
    <lineage>
        <taxon>Eukaryota</taxon>
        <taxon>Fungi</taxon>
        <taxon>Dikarya</taxon>
        <taxon>Basidiomycota</taxon>
        <taxon>Agaricomycotina</taxon>
        <taxon>Agaricomycetes</taxon>
        <taxon>Polyporales</taxon>
        <taxon>Polyporaceae</taxon>
        <taxon>Dichomitus</taxon>
    </lineage>
</organism>
<protein>
    <submittedName>
        <fullName evidence="1">Uncharacterized protein</fullName>
    </submittedName>
</protein>
<dbReference type="EMBL" id="ML145092">
    <property type="protein sequence ID" value="TBU62821.1"/>
    <property type="molecule type" value="Genomic_DNA"/>
</dbReference>
<proteinExistence type="predicted"/>
<dbReference type="AlphaFoldDB" id="A0A4Q9Q775"/>
<evidence type="ECO:0000313" key="2">
    <source>
        <dbReference type="Proteomes" id="UP000292082"/>
    </source>
</evidence>
<sequence>MGEEVRQDMSRCGVPRRRSAGVLRFTIIVNGTTVKVWGDWWIYVEFCGPKASQYR</sequence>
<accession>A0A4Q9Q775</accession>
<name>A0A4Q9Q775_9APHY</name>
<evidence type="ECO:0000313" key="1">
    <source>
        <dbReference type="EMBL" id="TBU62821.1"/>
    </source>
</evidence>
<gene>
    <name evidence="1" type="ORF">BD310DRAFT_918253</name>
</gene>
<reference evidence="1 2" key="1">
    <citation type="submission" date="2019-01" db="EMBL/GenBank/DDBJ databases">
        <title>Draft genome sequences of three monokaryotic isolates of the white-rot basidiomycete fungus Dichomitus squalens.</title>
        <authorList>
            <consortium name="DOE Joint Genome Institute"/>
            <person name="Lopez S.C."/>
            <person name="Andreopoulos B."/>
            <person name="Pangilinan J."/>
            <person name="Lipzen A."/>
            <person name="Riley R."/>
            <person name="Ahrendt S."/>
            <person name="Ng V."/>
            <person name="Barry K."/>
            <person name="Daum C."/>
            <person name="Grigoriev I.V."/>
            <person name="Hilden K.S."/>
            <person name="Makela M.R."/>
            <person name="de Vries R.P."/>
        </authorList>
    </citation>
    <scope>NUCLEOTIDE SEQUENCE [LARGE SCALE GENOMIC DNA]</scope>
    <source>
        <strain evidence="1 2">CBS 464.89</strain>
    </source>
</reference>